<dbReference type="KEGG" id="ptm:GSPATT00019405001"/>
<gene>
    <name evidence="2" type="ORF">GSPATT00019405001</name>
</gene>
<dbReference type="AlphaFoldDB" id="A0DRM0"/>
<sequence>MIDEITLLANFIQLKTETLYQRSKFSGLCLYPSIVLSIAFDRSTVNIGTVLITLILTAILKSHNKLIYILRLQVLLLFPELLLQNQNQALISSFLINQIYVPYWPSQIVFQMVLVRSVNGLYLGFGLVMLSRYFEILKRRFFISFYIQEYNQNQRECVLEKLPIDIFLINSEANIYYSNNHVKQFDNELQRKLANLIRKKKTDEITLNHKYYKMEQYHSDYLLTQQQFSCGDIELFIKLSQQIDQLYNLICQDYQKWNNLRAFKVVKESDLSILGQCTTDCRLLKQQIDTINILNHDCQQIKYQSSSKDEFFLKNYVVNVIESMVNRLQEHFNIIQLEFEEGIPEKLVGNKHGILYSLYAFLMSAMLVEQKSDLLTINTRIAQVYLDKSEYDLEISISFPCSNKQMKLYCQDEFENENEQFLLIMIKQCKQLLSIDYKTDGDNIIILLITSVQLCEKSDKSCDNIQMVDLTFTKNVIDVNHYFWNAKRYASPAMTYDKSLRSPIQKCTAKFNFTDSLASTIQLKSIPNSAQASAANSNVQSPENTLIKNDDIIREVEKAFKYTIQFPQIKEDIIKLLEQTLKVAYNEGILDHDKTILDIGCSQMGYDKYSQISVRSDTPFVQDYCDQLIDQNDNEFQKSKPKQFKTPQLKPRDLVRFDNLGQQVVREQKKKQEKANRSIQGKRNKDQKQLSVLFSPSVMSKFSNNLVSKVQKSKTQLPKIDDNNDNKFHIRVRDNRLRKQQRKWTCRIRLDEQPKQEPNILCLIPNTQFIHVAQRFGNSQYGDLMIGEPIITYSVSELIAIYKQHFNEGKQFCFILIYIHKISEIEELSIAVQSNENLWCQDRDFKKTVMIGIYNQTQLNKNLYQFLQYTIPLSQDAEQLAKSKEWIAEISK</sequence>
<feature type="region of interest" description="Disordered" evidence="1">
    <location>
        <begin position="666"/>
        <end position="687"/>
    </location>
</feature>
<dbReference type="HOGENOM" id="CLU_323018_0_0_1"/>
<evidence type="ECO:0000256" key="1">
    <source>
        <dbReference type="SAM" id="MobiDB-lite"/>
    </source>
</evidence>
<name>A0DRM0_PARTE</name>
<reference evidence="2 3" key="1">
    <citation type="journal article" date="2006" name="Nature">
        <title>Global trends of whole-genome duplications revealed by the ciliate Paramecium tetraurelia.</title>
        <authorList>
            <consortium name="Genoscope"/>
            <person name="Aury J.-M."/>
            <person name="Jaillon O."/>
            <person name="Duret L."/>
            <person name="Noel B."/>
            <person name="Jubin C."/>
            <person name="Porcel B.M."/>
            <person name="Segurens B."/>
            <person name="Daubin V."/>
            <person name="Anthouard V."/>
            <person name="Aiach N."/>
            <person name="Arnaiz O."/>
            <person name="Billaut A."/>
            <person name="Beisson J."/>
            <person name="Blanc I."/>
            <person name="Bouhouche K."/>
            <person name="Camara F."/>
            <person name="Duharcourt S."/>
            <person name="Guigo R."/>
            <person name="Gogendeau D."/>
            <person name="Katinka M."/>
            <person name="Keller A.-M."/>
            <person name="Kissmehl R."/>
            <person name="Klotz C."/>
            <person name="Koll F."/>
            <person name="Le Moue A."/>
            <person name="Lepere C."/>
            <person name="Malinsky S."/>
            <person name="Nowacki M."/>
            <person name="Nowak J.K."/>
            <person name="Plattner H."/>
            <person name="Poulain J."/>
            <person name="Ruiz F."/>
            <person name="Serrano V."/>
            <person name="Zagulski M."/>
            <person name="Dessen P."/>
            <person name="Betermier M."/>
            <person name="Weissenbach J."/>
            <person name="Scarpelli C."/>
            <person name="Schachter V."/>
            <person name="Sperling L."/>
            <person name="Meyer E."/>
            <person name="Cohen J."/>
            <person name="Wincker P."/>
        </authorList>
    </citation>
    <scope>NUCLEOTIDE SEQUENCE [LARGE SCALE GENOMIC DNA]</scope>
    <source>
        <strain evidence="2 3">Stock d4-2</strain>
    </source>
</reference>
<dbReference type="Proteomes" id="UP000000600">
    <property type="component" value="Unassembled WGS sequence"/>
</dbReference>
<dbReference type="GeneID" id="5038869"/>
<dbReference type="OMA" id="IDVNHYF"/>
<protein>
    <submittedName>
        <fullName evidence="2">Uncharacterized protein</fullName>
    </submittedName>
</protein>
<evidence type="ECO:0000313" key="3">
    <source>
        <dbReference type="Proteomes" id="UP000000600"/>
    </source>
</evidence>
<dbReference type="InParanoid" id="A0DRM0"/>
<organism evidence="2 3">
    <name type="scientific">Paramecium tetraurelia</name>
    <dbReference type="NCBI Taxonomy" id="5888"/>
    <lineage>
        <taxon>Eukaryota</taxon>
        <taxon>Sar</taxon>
        <taxon>Alveolata</taxon>
        <taxon>Ciliophora</taxon>
        <taxon>Intramacronucleata</taxon>
        <taxon>Oligohymenophorea</taxon>
        <taxon>Peniculida</taxon>
        <taxon>Parameciidae</taxon>
        <taxon>Paramecium</taxon>
    </lineage>
</organism>
<proteinExistence type="predicted"/>
<evidence type="ECO:0000313" key="2">
    <source>
        <dbReference type="EMBL" id="CAK85687.1"/>
    </source>
</evidence>
<dbReference type="RefSeq" id="XP_001453084.1">
    <property type="nucleotide sequence ID" value="XM_001453047.1"/>
</dbReference>
<accession>A0DRM0</accession>
<keyword evidence="3" id="KW-1185">Reference proteome</keyword>
<dbReference type="OrthoDB" id="290039at2759"/>
<dbReference type="EMBL" id="CT868541">
    <property type="protein sequence ID" value="CAK85687.1"/>
    <property type="molecule type" value="Genomic_DNA"/>
</dbReference>